<keyword evidence="2" id="KW-0472">Membrane</keyword>
<dbReference type="AlphaFoldDB" id="A0AAJ7TY34"/>
<feature type="compositionally biased region" description="Polar residues" evidence="1">
    <location>
        <begin position="406"/>
        <end position="419"/>
    </location>
</feature>
<feature type="region of interest" description="Disordered" evidence="1">
    <location>
        <begin position="394"/>
        <end position="424"/>
    </location>
</feature>
<dbReference type="Proteomes" id="UP001318040">
    <property type="component" value="Chromosome 42"/>
</dbReference>
<gene>
    <name evidence="4" type="primary">DNAJC16</name>
</gene>
<accession>A0AAJ7TY34</accession>
<evidence type="ECO:0000256" key="1">
    <source>
        <dbReference type="SAM" id="MobiDB-lite"/>
    </source>
</evidence>
<keyword evidence="2" id="KW-0812">Transmembrane</keyword>
<dbReference type="CTD" id="23341"/>
<dbReference type="RefSeq" id="XP_032825704.1">
    <property type="nucleotide sequence ID" value="XM_032969813.1"/>
</dbReference>
<organism evidence="3 4">
    <name type="scientific">Petromyzon marinus</name>
    <name type="common">Sea lamprey</name>
    <dbReference type="NCBI Taxonomy" id="7757"/>
    <lineage>
        <taxon>Eukaryota</taxon>
        <taxon>Metazoa</taxon>
        <taxon>Chordata</taxon>
        <taxon>Craniata</taxon>
        <taxon>Vertebrata</taxon>
        <taxon>Cyclostomata</taxon>
        <taxon>Hyperoartia</taxon>
        <taxon>Petromyzontiformes</taxon>
        <taxon>Petromyzontidae</taxon>
        <taxon>Petromyzon</taxon>
    </lineage>
</organism>
<feature type="region of interest" description="Disordered" evidence="1">
    <location>
        <begin position="563"/>
        <end position="588"/>
    </location>
</feature>
<evidence type="ECO:0000256" key="2">
    <source>
        <dbReference type="SAM" id="Phobius"/>
    </source>
</evidence>
<dbReference type="Gene3D" id="3.40.30.10">
    <property type="entry name" value="Glutaredoxin"/>
    <property type="match status" value="1"/>
</dbReference>
<dbReference type="InterPro" id="IPR052448">
    <property type="entry name" value="DnaJ_C16_autophagy_reg"/>
</dbReference>
<keyword evidence="2" id="KW-1133">Transmembrane helix</keyword>
<evidence type="ECO:0000313" key="4">
    <source>
        <dbReference type="RefSeq" id="XP_032825704.1"/>
    </source>
</evidence>
<dbReference type="SUPFAM" id="SSF52833">
    <property type="entry name" value="Thioredoxin-like"/>
    <property type="match status" value="1"/>
</dbReference>
<dbReference type="PANTHER" id="PTHR44303:SF2">
    <property type="entry name" value="DNAJ HOMOLOG SUBFAMILY C MEMBER 16"/>
    <property type="match status" value="1"/>
</dbReference>
<name>A0AAJ7TY34_PETMA</name>
<sequence length="627" mass="69466">MLRVTSRACLACRQMLPMWRSTAPTLLGYGVGVGMVDGDVDARLVMRLGVRTVPAVVAVLSGKSHVFSGTLSRDSLLSYLDSLLPSQLVQTVDADSIEPFLQGAVSDSKPRALLFSARTTPSLLYKLTAFAYQDHVRFGFASGSGGHHRETLRRFGVNAFSPTLLLFKESPVEPADILQTKDINREALDEIISRNKFLVVPRLTSQKVFEELCPARGAYQQNRPCVVLVSEDLALISGLLNAASMQAKAQFTHVSRDTQADFTRALANAVGATGENSVIAVWRESPSGRAACELVADHWKGLEWDVHFLLERVDDIVGRGMKKLPYLATLPRLHDENTPNIIVRWYRALEDTLSEIWSEMRLIRWRELMPVLSLVFSVIFVLFGTFIINAFSDTPSSGRERERRQSPQSLSRPATSSHTPPGGENLELTELTGDLYSSYLGGLRPGHMTVLLVAMAPHHYLSVFASIMKPFSRNRYLHFGFVSLKKHADWVNAVLSAAGCESLPGCDPADITLRNAPVCVIAINPHRRYFCIMRSNLESRISQQASTDDDKMAFAVMNKVLKDERRRSSPASSSDPGNDKSAREQSAGISAGSLFRPEWALTGLDTWMERLFEGTLPRHYVSNLPGM</sequence>
<keyword evidence="3" id="KW-1185">Reference proteome</keyword>
<dbReference type="KEGG" id="pmrn:116951292"/>
<feature type="transmembrane region" description="Helical" evidence="2">
    <location>
        <begin position="368"/>
        <end position="391"/>
    </location>
</feature>
<protein>
    <submittedName>
        <fullName evidence="4">DnaJ homolog subfamily C member 16</fullName>
    </submittedName>
</protein>
<evidence type="ECO:0000313" key="3">
    <source>
        <dbReference type="Proteomes" id="UP001318040"/>
    </source>
</evidence>
<dbReference type="PANTHER" id="PTHR44303">
    <property type="entry name" value="DNAJ HOMOLOG SUBFAMILY C MEMBER 16"/>
    <property type="match status" value="1"/>
</dbReference>
<dbReference type="InterPro" id="IPR036249">
    <property type="entry name" value="Thioredoxin-like_sf"/>
</dbReference>
<reference evidence="4" key="1">
    <citation type="submission" date="2025-08" db="UniProtKB">
        <authorList>
            <consortium name="RefSeq"/>
        </authorList>
    </citation>
    <scope>IDENTIFICATION</scope>
    <source>
        <tissue evidence="4">Sperm</tissue>
    </source>
</reference>
<proteinExistence type="predicted"/>